<proteinExistence type="predicted"/>
<evidence type="ECO:0000313" key="2">
    <source>
        <dbReference type="EMBL" id="SDS18648.1"/>
    </source>
</evidence>
<dbReference type="Proteomes" id="UP000182237">
    <property type="component" value="Chromosome I"/>
</dbReference>
<sequence>MAHNVAIIGAHGKVARLAVPRLREQGHTVVGLIRKQEQVSDVEADGATPVVFDIQDNDTAAIEKLLREREIDTVVWSAGAGGGNPERTYAVDRDAAKRAIDAAVAAGVGHFIMVSYFGAGLDHGVDKDNDFYPYAQAKGEADDHLERSGLNFTLVRPSMLTLEEGTGRIDASADEPTETSRANVARVVAAAVDNGPAGDATLNRVIEFNDGETRIEDVLGN</sequence>
<organism evidence="2 3">
    <name type="scientific">Corynebacterium timonense</name>
    <dbReference type="NCBI Taxonomy" id="441500"/>
    <lineage>
        <taxon>Bacteria</taxon>
        <taxon>Bacillati</taxon>
        <taxon>Actinomycetota</taxon>
        <taxon>Actinomycetes</taxon>
        <taxon>Mycobacteriales</taxon>
        <taxon>Corynebacteriaceae</taxon>
        <taxon>Corynebacterium</taxon>
    </lineage>
</organism>
<dbReference type="CDD" id="cd05243">
    <property type="entry name" value="SDR_a5"/>
    <property type="match status" value="1"/>
</dbReference>
<dbReference type="RefSeq" id="WP_019195036.1">
    <property type="nucleotide sequence ID" value="NZ_LT629765.1"/>
</dbReference>
<keyword evidence="3" id="KW-1185">Reference proteome</keyword>
<dbReference type="STRING" id="1203190.GCA_000312345_02264"/>
<dbReference type="PANTHER" id="PTHR15020:SF50">
    <property type="entry name" value="UPF0659 PROTEIN YMR090W"/>
    <property type="match status" value="1"/>
</dbReference>
<accession>A0A1H1Q564</accession>
<dbReference type="Pfam" id="PF13460">
    <property type="entry name" value="NAD_binding_10"/>
    <property type="match status" value="1"/>
</dbReference>
<dbReference type="InterPro" id="IPR036291">
    <property type="entry name" value="NAD(P)-bd_dom_sf"/>
</dbReference>
<feature type="domain" description="NAD(P)-binding" evidence="1">
    <location>
        <begin position="9"/>
        <end position="194"/>
    </location>
</feature>
<dbReference type="EMBL" id="LT629765">
    <property type="protein sequence ID" value="SDS18648.1"/>
    <property type="molecule type" value="Genomic_DNA"/>
</dbReference>
<dbReference type="PANTHER" id="PTHR15020">
    <property type="entry name" value="FLAVIN REDUCTASE-RELATED"/>
    <property type="match status" value="1"/>
</dbReference>
<dbReference type="eggNOG" id="COG0702">
    <property type="taxonomic scope" value="Bacteria"/>
</dbReference>
<evidence type="ECO:0000313" key="3">
    <source>
        <dbReference type="Proteomes" id="UP000182237"/>
    </source>
</evidence>
<dbReference type="Gene3D" id="3.40.50.720">
    <property type="entry name" value="NAD(P)-binding Rossmann-like Domain"/>
    <property type="match status" value="1"/>
</dbReference>
<name>A0A1H1Q564_9CORY</name>
<protein>
    <submittedName>
        <fullName evidence="2">NAD(P)H-binding</fullName>
    </submittedName>
</protein>
<reference evidence="2 3" key="1">
    <citation type="submission" date="2016-10" db="EMBL/GenBank/DDBJ databases">
        <authorList>
            <person name="de Groot N.N."/>
        </authorList>
    </citation>
    <scope>NUCLEOTIDE SEQUENCE [LARGE SCALE GENOMIC DNA]</scope>
    <source>
        <strain evidence="2 3">DSM 45434</strain>
    </source>
</reference>
<dbReference type="SUPFAM" id="SSF51735">
    <property type="entry name" value="NAD(P)-binding Rossmann-fold domains"/>
    <property type="match status" value="1"/>
</dbReference>
<dbReference type="InterPro" id="IPR016040">
    <property type="entry name" value="NAD(P)-bd_dom"/>
</dbReference>
<dbReference type="OrthoDB" id="4248066at2"/>
<gene>
    <name evidence="2" type="ORF">SAMN04488539_1181</name>
</gene>
<evidence type="ECO:0000259" key="1">
    <source>
        <dbReference type="Pfam" id="PF13460"/>
    </source>
</evidence>
<dbReference type="AlphaFoldDB" id="A0A1H1Q564"/>